<keyword evidence="1" id="KW-1133">Transmembrane helix</keyword>
<reference evidence="2 3" key="1">
    <citation type="submission" date="2021-01" db="EMBL/GenBank/DDBJ databases">
        <title>Genomic Encyclopedia of Type Strains, Phase IV (KMG-IV): sequencing the most valuable type-strain genomes for metagenomic binning, comparative biology and taxonomic classification.</title>
        <authorList>
            <person name="Goeker M."/>
        </authorList>
    </citation>
    <scope>NUCLEOTIDE SEQUENCE [LARGE SCALE GENOMIC DNA]</scope>
    <source>
        <strain evidence="2 3">DSM 25879</strain>
    </source>
</reference>
<gene>
    <name evidence="2" type="ORF">JOC95_000613</name>
</gene>
<proteinExistence type="predicted"/>
<keyword evidence="3" id="KW-1185">Reference proteome</keyword>
<dbReference type="RefSeq" id="WP_204413220.1">
    <property type="nucleotide sequence ID" value="NZ_JAFBED010000001.1"/>
</dbReference>
<sequence length="117" mass="13492">MKIVKWVIPSILLIITFWYSIDLIRFSDYDEKKLISEVSGDTLVLSELIIDPEASYKDLEVEITGETKITGLGLKTLFVNSIDDLKQGQKVRVWFSTNADNKYIAEKVVVYNLFNFH</sequence>
<accession>A0ABS2NVU6</accession>
<feature type="transmembrane region" description="Helical" evidence="1">
    <location>
        <begin position="6"/>
        <end position="24"/>
    </location>
</feature>
<comment type="caution">
    <text evidence="2">The sequence shown here is derived from an EMBL/GenBank/DDBJ whole genome shotgun (WGS) entry which is preliminary data.</text>
</comment>
<keyword evidence="1" id="KW-0812">Transmembrane</keyword>
<evidence type="ECO:0000313" key="3">
    <source>
        <dbReference type="Proteomes" id="UP000737402"/>
    </source>
</evidence>
<name>A0ABS2NVU6_9BACI</name>
<dbReference type="Proteomes" id="UP000737402">
    <property type="component" value="Unassembled WGS sequence"/>
</dbReference>
<keyword evidence="1" id="KW-0472">Membrane</keyword>
<organism evidence="2 3">
    <name type="scientific">Sutcliffiella tianshenii</name>
    <dbReference type="NCBI Taxonomy" id="1463404"/>
    <lineage>
        <taxon>Bacteria</taxon>
        <taxon>Bacillati</taxon>
        <taxon>Bacillota</taxon>
        <taxon>Bacilli</taxon>
        <taxon>Bacillales</taxon>
        <taxon>Bacillaceae</taxon>
        <taxon>Sutcliffiella</taxon>
    </lineage>
</organism>
<evidence type="ECO:0000313" key="2">
    <source>
        <dbReference type="EMBL" id="MBM7618771.1"/>
    </source>
</evidence>
<evidence type="ECO:0000256" key="1">
    <source>
        <dbReference type="SAM" id="Phobius"/>
    </source>
</evidence>
<protein>
    <submittedName>
        <fullName evidence="2">Heme/copper-type cytochrome/quinol oxidase subunit 2</fullName>
    </submittedName>
</protein>
<dbReference type="EMBL" id="JAFBED010000001">
    <property type="protein sequence ID" value="MBM7618771.1"/>
    <property type="molecule type" value="Genomic_DNA"/>
</dbReference>